<evidence type="ECO:0000313" key="11">
    <source>
        <dbReference type="Proteomes" id="UP000343317"/>
    </source>
</evidence>
<name>A0A5E4SC65_9BURK</name>
<keyword evidence="3" id="KW-1003">Cell membrane</keyword>
<feature type="transmembrane region" description="Helical" evidence="8">
    <location>
        <begin position="245"/>
        <end position="265"/>
    </location>
</feature>
<keyword evidence="5 8" id="KW-0812">Transmembrane</keyword>
<evidence type="ECO:0000256" key="8">
    <source>
        <dbReference type="RuleBase" id="RU363032"/>
    </source>
</evidence>
<feature type="transmembrane region" description="Helical" evidence="8">
    <location>
        <begin position="98"/>
        <end position="121"/>
    </location>
</feature>
<dbReference type="Gene3D" id="1.10.3720.10">
    <property type="entry name" value="MetI-like"/>
    <property type="match status" value="2"/>
</dbReference>
<dbReference type="SUPFAM" id="SSF161098">
    <property type="entry name" value="MetI-like"/>
    <property type="match status" value="2"/>
</dbReference>
<dbReference type="PANTHER" id="PTHR43357">
    <property type="entry name" value="INNER MEMBRANE ABC TRANSPORTER PERMEASE PROTEIN YDCV"/>
    <property type="match status" value="1"/>
</dbReference>
<protein>
    <submittedName>
        <fullName evidence="10">ABC transporter permease</fullName>
    </submittedName>
</protein>
<feature type="transmembrane region" description="Helical" evidence="8">
    <location>
        <begin position="424"/>
        <end position="441"/>
    </location>
</feature>
<dbReference type="GO" id="GO:0005886">
    <property type="term" value="C:plasma membrane"/>
    <property type="evidence" value="ECO:0007669"/>
    <property type="project" value="UniProtKB-SubCell"/>
</dbReference>
<dbReference type="InterPro" id="IPR035906">
    <property type="entry name" value="MetI-like_sf"/>
</dbReference>
<comment type="similarity">
    <text evidence="8">Belongs to the binding-protein-dependent transport system permease family.</text>
</comment>
<reference evidence="10 11" key="1">
    <citation type="submission" date="2019-08" db="EMBL/GenBank/DDBJ databases">
        <authorList>
            <person name="Peeters C."/>
        </authorList>
    </citation>
    <scope>NUCLEOTIDE SEQUENCE [LARGE SCALE GENOMIC DNA]</scope>
    <source>
        <strain evidence="10 11">LMG 31112</strain>
    </source>
</reference>
<keyword evidence="4" id="KW-0997">Cell inner membrane</keyword>
<feature type="transmembrane region" description="Helical" evidence="8">
    <location>
        <begin position="528"/>
        <end position="548"/>
    </location>
</feature>
<evidence type="ECO:0000256" key="7">
    <source>
        <dbReference type="ARBA" id="ARBA00023136"/>
    </source>
</evidence>
<feature type="transmembrane region" description="Helical" evidence="8">
    <location>
        <begin position="391"/>
        <end position="412"/>
    </location>
</feature>
<evidence type="ECO:0000256" key="2">
    <source>
        <dbReference type="ARBA" id="ARBA00022448"/>
    </source>
</evidence>
<feature type="transmembrane region" description="Helical" evidence="8">
    <location>
        <begin position="141"/>
        <end position="162"/>
    </location>
</feature>
<evidence type="ECO:0000256" key="6">
    <source>
        <dbReference type="ARBA" id="ARBA00022989"/>
    </source>
</evidence>
<dbReference type="GO" id="GO:0055085">
    <property type="term" value="P:transmembrane transport"/>
    <property type="evidence" value="ECO:0007669"/>
    <property type="project" value="InterPro"/>
</dbReference>
<feature type="transmembrane region" description="Helical" evidence="8">
    <location>
        <begin position="69"/>
        <end position="91"/>
    </location>
</feature>
<evidence type="ECO:0000256" key="5">
    <source>
        <dbReference type="ARBA" id="ARBA00022692"/>
    </source>
</evidence>
<feature type="domain" description="ABC transmembrane type-1" evidence="9">
    <location>
        <begin position="63"/>
        <end position="266"/>
    </location>
</feature>
<comment type="subcellular location">
    <subcellularLocation>
        <location evidence="1">Cell inner membrane</location>
        <topology evidence="1">Multi-pass membrane protein</topology>
    </subcellularLocation>
    <subcellularLocation>
        <location evidence="8">Cell membrane</location>
        <topology evidence="8">Multi-pass membrane protein</topology>
    </subcellularLocation>
</comment>
<keyword evidence="7 8" id="KW-0472">Membrane</keyword>
<dbReference type="CDD" id="cd06261">
    <property type="entry name" value="TM_PBP2"/>
    <property type="match status" value="2"/>
</dbReference>
<feature type="transmembrane region" description="Helical" evidence="8">
    <location>
        <begin position="359"/>
        <end position="379"/>
    </location>
</feature>
<feature type="transmembrane region" description="Helical" evidence="8">
    <location>
        <begin position="297"/>
        <end position="321"/>
    </location>
</feature>
<evidence type="ECO:0000313" key="10">
    <source>
        <dbReference type="EMBL" id="VVD71828.1"/>
    </source>
</evidence>
<proteinExistence type="inferred from homology"/>
<organism evidence="10 11">
    <name type="scientific">Pandoraea horticolens</name>
    <dbReference type="NCBI Taxonomy" id="2508298"/>
    <lineage>
        <taxon>Bacteria</taxon>
        <taxon>Pseudomonadati</taxon>
        <taxon>Pseudomonadota</taxon>
        <taxon>Betaproteobacteria</taxon>
        <taxon>Burkholderiales</taxon>
        <taxon>Burkholderiaceae</taxon>
        <taxon>Pandoraea</taxon>
    </lineage>
</organism>
<feature type="transmembrane region" description="Helical" evidence="8">
    <location>
        <begin position="473"/>
        <end position="492"/>
    </location>
</feature>
<feature type="transmembrane region" description="Helical" evidence="8">
    <location>
        <begin position="195"/>
        <end position="212"/>
    </location>
</feature>
<evidence type="ECO:0000256" key="3">
    <source>
        <dbReference type="ARBA" id="ARBA00022475"/>
    </source>
</evidence>
<evidence type="ECO:0000256" key="1">
    <source>
        <dbReference type="ARBA" id="ARBA00004429"/>
    </source>
</evidence>
<dbReference type="PANTHER" id="PTHR43357:SF3">
    <property type="entry name" value="FE(3+)-TRANSPORT SYSTEM PERMEASE PROTEIN FBPB 2"/>
    <property type="match status" value="1"/>
</dbReference>
<dbReference type="RefSeq" id="WP_150619150.1">
    <property type="nucleotide sequence ID" value="NZ_CABPSM010000001.1"/>
</dbReference>
<sequence>MKSFRLLTAATVAALAVVVALPVAFVLLQAVFPHLAQGSLDAFREPFSAVWPTLSHDNTLPLLTNTLRLGLSVALGTALVGGVLGAVRGLFHVPGARLWDLCFLLPFLVPPYLAALGWMLLLQTGGYAQQLTGLDAGQFLFSLPGLVFVMTLNIFPVVYFAVSRALATTGSRLADVARVHGASAWRAFARVTMPLALPAFAASLLLTFTMAIEEFGAPAALGARAGFSVLVTSIEGRFADWPIDLPGASILSVVLAVVALFAFVLQHRLAAGKDFETQTGKPIASPPRALGRWRVPVLFGFGLVALLATVAPLFSILATAFSGTLSGGLSLANLTTAHFAALLGQGAEGVEALATSLSLALGTSLVTGVLGFLCAWCVVKSTMRARVLIDGLSLLPHALPGIVVGVGLILAWNLPFWPVTPYNTWGILLLSYSCLLLPYPVRYTSAALRQTAASLEAAARVHGAPAGVALRRITLPLVMPALGASLMIVFAIASRELVTSLLLAPSGVQTVSIFVWRQFEQGSIGQGMAMGVVSMTVSGTLLALASRLNAKPANG</sequence>
<keyword evidence="2 8" id="KW-0813">Transport</keyword>
<keyword evidence="11" id="KW-1185">Reference proteome</keyword>
<gene>
    <name evidence="10" type="ORF">PHO31112_00649</name>
</gene>
<dbReference type="PROSITE" id="PS50928">
    <property type="entry name" value="ABC_TM1"/>
    <property type="match status" value="2"/>
</dbReference>
<dbReference type="InterPro" id="IPR000515">
    <property type="entry name" value="MetI-like"/>
</dbReference>
<dbReference type="Proteomes" id="UP000343317">
    <property type="component" value="Unassembled WGS sequence"/>
</dbReference>
<evidence type="ECO:0000259" key="9">
    <source>
        <dbReference type="PROSITE" id="PS50928"/>
    </source>
</evidence>
<feature type="domain" description="ABC transmembrane type-1" evidence="9">
    <location>
        <begin position="353"/>
        <end position="545"/>
    </location>
</feature>
<dbReference type="AlphaFoldDB" id="A0A5E4SC65"/>
<dbReference type="Pfam" id="PF00528">
    <property type="entry name" value="BPD_transp_1"/>
    <property type="match status" value="2"/>
</dbReference>
<accession>A0A5E4SC65</accession>
<evidence type="ECO:0000256" key="4">
    <source>
        <dbReference type="ARBA" id="ARBA00022519"/>
    </source>
</evidence>
<keyword evidence="6 8" id="KW-1133">Transmembrane helix</keyword>
<dbReference type="EMBL" id="CABPSM010000001">
    <property type="protein sequence ID" value="VVD71828.1"/>
    <property type="molecule type" value="Genomic_DNA"/>
</dbReference>